<feature type="transmembrane region" description="Helical" evidence="1">
    <location>
        <begin position="15"/>
        <end position="38"/>
    </location>
</feature>
<accession>A0A2N0Z4E1</accession>
<keyword evidence="1" id="KW-0472">Membrane</keyword>
<keyword evidence="1" id="KW-0812">Transmembrane</keyword>
<keyword evidence="3" id="KW-1185">Reference proteome</keyword>
<keyword evidence="1" id="KW-1133">Transmembrane helix</keyword>
<evidence type="ECO:0000256" key="1">
    <source>
        <dbReference type="SAM" id="Phobius"/>
    </source>
</evidence>
<dbReference type="AlphaFoldDB" id="A0A2N0Z4E1"/>
<proteinExistence type="predicted"/>
<protein>
    <submittedName>
        <fullName evidence="2">Uncharacterized protein</fullName>
    </submittedName>
</protein>
<evidence type="ECO:0000313" key="2">
    <source>
        <dbReference type="EMBL" id="PKG24377.1"/>
    </source>
</evidence>
<dbReference type="Proteomes" id="UP000233375">
    <property type="component" value="Unassembled WGS sequence"/>
</dbReference>
<organism evidence="2 3">
    <name type="scientific">Niallia nealsonii</name>
    <dbReference type="NCBI Taxonomy" id="115979"/>
    <lineage>
        <taxon>Bacteria</taxon>
        <taxon>Bacillati</taxon>
        <taxon>Bacillota</taxon>
        <taxon>Bacilli</taxon>
        <taxon>Bacillales</taxon>
        <taxon>Bacillaceae</taxon>
        <taxon>Niallia</taxon>
    </lineage>
</organism>
<comment type="caution">
    <text evidence="2">The sequence shown here is derived from an EMBL/GenBank/DDBJ whole genome shotgun (WGS) entry which is preliminary data.</text>
</comment>
<gene>
    <name evidence="2" type="ORF">CWS01_07125</name>
</gene>
<evidence type="ECO:0000313" key="3">
    <source>
        <dbReference type="Proteomes" id="UP000233375"/>
    </source>
</evidence>
<feature type="transmembrane region" description="Helical" evidence="1">
    <location>
        <begin position="50"/>
        <end position="67"/>
    </location>
</feature>
<sequence length="71" mass="7802">MMDFSAIDNSIINKIALVLGGAFVFILIIALILGKLLLLLRLPRGLVQRVVSVLASLGFIYLIVILGDRFF</sequence>
<reference evidence="2 3" key="1">
    <citation type="journal article" date="2003" name="Int. J. Syst. Evol. Microbiol.">
        <title>Bacillus nealsonii sp. nov., isolated from a spacecraft-assembly facility, whose spores are gamma-radiation resistant.</title>
        <authorList>
            <person name="Venkateswaran K."/>
            <person name="Kempf M."/>
            <person name="Chen F."/>
            <person name="Satomi M."/>
            <person name="Nicholson W."/>
            <person name="Kern R."/>
        </authorList>
    </citation>
    <scope>NUCLEOTIDE SEQUENCE [LARGE SCALE GENOMIC DNA]</scope>
    <source>
        <strain evidence="2 3">FO-92</strain>
    </source>
</reference>
<dbReference type="EMBL" id="PISE01000014">
    <property type="protein sequence ID" value="PKG24377.1"/>
    <property type="molecule type" value="Genomic_DNA"/>
</dbReference>
<name>A0A2N0Z4E1_9BACI</name>